<feature type="region of interest" description="Disordered" evidence="7">
    <location>
        <begin position="114"/>
        <end position="155"/>
    </location>
</feature>
<dbReference type="FunFam" id="1.20.920.10:FF:000038">
    <property type="entry name" value="Brahma1"/>
    <property type="match status" value="1"/>
</dbReference>
<feature type="region of interest" description="Disordered" evidence="7">
    <location>
        <begin position="1700"/>
        <end position="1719"/>
    </location>
</feature>
<dbReference type="GO" id="GO:0016787">
    <property type="term" value="F:hydrolase activity"/>
    <property type="evidence" value="ECO:0007669"/>
    <property type="project" value="UniProtKB-KW"/>
</dbReference>
<dbReference type="Proteomes" id="UP000663760">
    <property type="component" value="Chromosome 7"/>
</dbReference>
<dbReference type="SUPFAM" id="SSF52540">
    <property type="entry name" value="P-loop containing nucleoside triphosphate hydrolases"/>
    <property type="match status" value="2"/>
</dbReference>
<dbReference type="FunFam" id="3.40.50.300:FF:000762">
    <property type="entry name" value="ATP-dependent helicase BRM"/>
    <property type="match status" value="1"/>
</dbReference>
<keyword evidence="4 6" id="KW-0103">Bromodomain</keyword>
<feature type="compositionally biased region" description="Polar residues" evidence="7">
    <location>
        <begin position="245"/>
        <end position="273"/>
    </location>
</feature>
<dbReference type="Gene3D" id="1.20.920.10">
    <property type="entry name" value="Bromodomain-like"/>
    <property type="match status" value="1"/>
</dbReference>
<feature type="domain" description="Bromo" evidence="8">
    <location>
        <begin position="2005"/>
        <end position="2047"/>
    </location>
</feature>
<dbReference type="FunFam" id="3.40.50.10810:FF:000017">
    <property type="entry name" value="ATP-dependent helicase BRM"/>
    <property type="match status" value="1"/>
</dbReference>
<gene>
    <name evidence="12" type="ORF">SI8410_07009678</name>
</gene>
<dbReference type="SMART" id="SM00297">
    <property type="entry name" value="BROMO"/>
    <property type="match status" value="1"/>
</dbReference>
<dbReference type="PROSITE" id="PS51194">
    <property type="entry name" value="HELICASE_CTER"/>
    <property type="match status" value="1"/>
</dbReference>
<feature type="compositionally biased region" description="Basic residues" evidence="7">
    <location>
        <begin position="1820"/>
        <end position="1831"/>
    </location>
</feature>
<dbReference type="InterPro" id="IPR038718">
    <property type="entry name" value="SNF2-like_sf"/>
</dbReference>
<keyword evidence="5" id="KW-0539">Nucleus</keyword>
<dbReference type="Pfam" id="PF00176">
    <property type="entry name" value="SNF2-rel_dom"/>
    <property type="match status" value="1"/>
</dbReference>
<feature type="compositionally biased region" description="Polar residues" evidence="7">
    <location>
        <begin position="322"/>
        <end position="363"/>
    </location>
</feature>
<dbReference type="Pfam" id="PF00271">
    <property type="entry name" value="Helicase_C"/>
    <property type="match status" value="1"/>
</dbReference>
<feature type="region of interest" description="Disordered" evidence="7">
    <location>
        <begin position="1735"/>
        <end position="1951"/>
    </location>
</feature>
<sequence>MQPGGGVAGHGRNMAAPPPGRSSSSSSPSPSSSSSAVSAPNHLGLDSVHHQQQQHQQRLQHQHHQQLRLQQHQQNLAFRQLRKPEGDEGLPAYQSAGTHGVMGGNNFPNPSGGMVPSQRPRVSGDMPQQHAVAQAREESQNRVQGMEKHAQNPPDHQGYVQYVQAAQQKPLHNLQAQQQSKIGMSVPAGREQEIRSYQLKMQELLSLQAANLGHAMTRKPAEHYAHVETQVEQGHASTEQRSDLKSPQSSIGQFNTANISRPMQPPTSHSNVQNANNQIAMTPLQAIQAWAMERNIDLSVPANANMFAQLLPLFQSKMAAAQKTNESNNPANQSHASSSKQQVMSSPVGSENSAHGNSLNDHSGQGGPSKGLHLPPSASISSARNATLMNGGSIQIQQQLSTPPRDKEAEKTAALPITVGNATSSMHPPQSSGSISQNIEGSGAKSAFLGTETRQMQYLRQLQQLNRPAQPTTSSGEGMSVQHPSHGSSAQVPQQRIGFTKQQLHVLKAQILAFRRLKRGERSLPQEVLQAIVPPPLDRQPQPSFLSQGVTERTPNKLIDEKIRHFDTNDKISQPAASSKGMILTKEEASFMDERGSQVQSLAGSTREHTNLEALGKTEQSAIPMVKPEHDVERMGSKIPANGDMNMDKSKAISPQSITLDEEQPKKTGQSSNAPKDSNPTRRYNGPLFDFPFFTRKFDSFASSIALNNTSNLTLSYDVKDLLYEEGVVVLSKKRAENLKKIGGLLSLNLETKRIRPDLVLRLQIEERKLRLINLQARLRDEVGQQQQEIMAMSDRPYRKFVRQCERQRAELLRQVQVSQKLMREKQLKSIFQWRKKLLESHWAIRDARTTRNRGVAKYHERMLREFSKKKDDDRNRRMEALKNNDVDRYREMLLEQQTNVPGDAAQRYAVLSSFLSQTEEYLHKLGGKITAAKNHQEVEEAANAAATAARSQGLSEEEVRAAAACAGEEVMIRNRFSEMNAPRDNSVSKYYNLAHAVNERVIRQPSMLRKGTLRDYQLVGLQWMLSLYNNKLNGILADEMGLGKTVQVMALIAYLMEFKGNNGPHLIIVPNAVLVNWKSELYNWLPSVSCIFYVGGKDERSKLFSQEVCARKFNVLVTTYEFVMYDRSKLSKIDWKYIIIDEAQRMKDRESVLARDLDRYRCQRRLLLTGTPLQNDLKELWSLLNLLLPEVFDNRKAFHDWFSKPFQKDGSSHSPEEDDWLETEKKVIIIHRLHQILEPFMLRRRVEDVEGSLPPKVSIVLKCRMSAMQGAIYDWIKSTGTIRVDPEDELRRVEKNPSYQVKMYKNLNNKCMELRKACNHPLLNYPYFTDYSIDFMVRCCGKLWILDRILIKLQRAGHRVLLFSTMTKLLDILEEYLQWRGLVYRRIDGTTSLEDRESAIVDFNKLDSDCFIFLLSIRAAGRGLNLQTADTVVIYDPDPNPQNEEQAVARAHRIGQQREVKVIYMEAVVDQISSYQKEDELRNGGTADSEDDLAGRDRYMGSIESLIRNNIQQYKIDMADEVINAGRFDQRTTHEERRMTLETLLHDEERYQETVHDVPSLQQVNRMIARSEEEVELFDQMDEEFEWTGEMVKYDQVPKWLRVGSKEVNAIISNLSRKPSKNILSDKVVLESGEIVVASSPSRSERRRGRPNYSIYRELDDEDVEDSDASSEERNEYLIHEEEGEVGEFDEEFNGTTSEALDNKDQSEDEGLVDGGSFVFPHASEVNISEPVFEDAGSSGYSSGSQRLPQVATPSGSSQKFGSLSALDAKPAAPSKRTIDDLEEGEIAMSSDSHVDLQQSGSYAVEREECEDEQVLQPRIKRKRSMRIRPRPMADKLEEKSNSKRHVSQQGSQLTMPAENDHALRSRPEFESEALNESVPEAPDTSNLSVKQKRTSTSRKGPVAQRSNAMLKASRLNNVSGVAEGSTENARESWNGKAPNNSGSTFAGTKTSDIMQRKFKNVIGELQRRIDKDGHQIVPIVFDSWRRNENLYYASSASTANNILDLRRIDRRVDSFEYNGIADFVADVHLMLKNLVQYLGYSYEVKSEARKLQELFFEIMKMAFPDADLREARNTATFLGPGGGPLLSPSPRPSAAAASAINQSKRHKLLDDIESSDLGTPRAAFRGAGPSEEEQRRRAPAGKSHSKETRPSGGGGGSGSSSRGGGELAPLDCPPFLAHPGDLVIHKKKRKDREKSASVMQKGSPASTPKAAAAAARVGPASLLGQSRVGPASPPSKPSKPSKPARPSMVSPTGGVRNAKILLHKDAAPTHPGGQQPVQSSSWPHQKGPPPVASGGGGGPVAAAAQEAQWAKPVKKMRTDTGKRRPSHL</sequence>
<keyword evidence="13" id="KW-1185">Reference proteome</keyword>
<dbReference type="Gene3D" id="3.40.50.10810">
    <property type="entry name" value="Tandem AAA-ATPase domain"/>
    <property type="match status" value="1"/>
</dbReference>
<dbReference type="OrthoDB" id="6017at2759"/>
<feature type="compositionally biased region" description="Low complexity" evidence="7">
    <location>
        <begin position="2087"/>
        <end position="2101"/>
    </location>
</feature>
<dbReference type="InterPro" id="IPR027417">
    <property type="entry name" value="P-loop_NTPase"/>
</dbReference>
<feature type="region of interest" description="Disordered" evidence="7">
    <location>
        <begin position="1640"/>
        <end position="1690"/>
    </location>
</feature>
<evidence type="ECO:0000256" key="7">
    <source>
        <dbReference type="SAM" id="MobiDB-lite"/>
    </source>
</evidence>
<dbReference type="GO" id="GO:0005524">
    <property type="term" value="F:ATP binding"/>
    <property type="evidence" value="ECO:0007669"/>
    <property type="project" value="InterPro"/>
</dbReference>
<reference evidence="12" key="1">
    <citation type="submission" date="2020-02" db="EMBL/GenBank/DDBJ databases">
        <authorList>
            <person name="Scholz U."/>
            <person name="Mascher M."/>
            <person name="Fiebig A."/>
        </authorList>
    </citation>
    <scope>NUCLEOTIDE SEQUENCE</scope>
</reference>
<feature type="compositionally biased region" description="Polar residues" evidence="7">
    <location>
        <begin position="667"/>
        <end position="682"/>
    </location>
</feature>
<dbReference type="GO" id="GO:0006355">
    <property type="term" value="P:regulation of DNA-templated transcription"/>
    <property type="evidence" value="ECO:0007669"/>
    <property type="project" value="InterPro"/>
</dbReference>
<feature type="region of interest" description="Disordered" evidence="7">
    <location>
        <begin position="1"/>
        <end position="69"/>
    </location>
</feature>
<dbReference type="Gene3D" id="3.40.50.300">
    <property type="entry name" value="P-loop containing nucleotide triphosphate hydrolases"/>
    <property type="match status" value="1"/>
</dbReference>
<feature type="domain" description="Helicase C-terminal" evidence="10">
    <location>
        <begin position="1346"/>
        <end position="1523"/>
    </location>
</feature>
<feature type="compositionally biased region" description="Basic and acidic residues" evidence="7">
    <location>
        <begin position="1672"/>
        <end position="1682"/>
    </location>
</feature>
<evidence type="ECO:0000259" key="11">
    <source>
        <dbReference type="PROSITE" id="PS51666"/>
    </source>
</evidence>
<feature type="region of interest" description="Disordered" evidence="7">
    <location>
        <begin position="321"/>
        <end position="379"/>
    </location>
</feature>
<keyword evidence="3" id="KW-0804">Transcription</keyword>
<dbReference type="PANTHER" id="PTHR10799">
    <property type="entry name" value="SNF2/RAD54 HELICASE FAMILY"/>
    <property type="match status" value="1"/>
</dbReference>
<dbReference type="PROSITE" id="PS51666">
    <property type="entry name" value="QLQ"/>
    <property type="match status" value="1"/>
</dbReference>
<evidence type="ECO:0000256" key="5">
    <source>
        <dbReference type="ARBA" id="ARBA00023242"/>
    </source>
</evidence>
<keyword evidence="3" id="KW-0805">Transcription regulation</keyword>
<feature type="compositionally biased region" description="Polar residues" evidence="7">
    <location>
        <begin position="2199"/>
        <end position="2208"/>
    </location>
</feature>
<dbReference type="InterPro" id="IPR001487">
    <property type="entry name" value="Bromodomain"/>
</dbReference>
<dbReference type="GO" id="GO:0005634">
    <property type="term" value="C:nucleus"/>
    <property type="evidence" value="ECO:0007669"/>
    <property type="project" value="UniProtKB-SubCell"/>
</dbReference>
<feature type="domain" description="Helicase ATP-binding" evidence="9">
    <location>
        <begin position="1026"/>
        <end position="1191"/>
    </location>
</feature>
<feature type="compositionally biased region" description="Basic and acidic residues" evidence="7">
    <location>
        <begin position="1860"/>
        <end position="1871"/>
    </location>
</feature>
<name>A0A7I8KPH9_SPIIN</name>
<dbReference type="EMBL" id="LR746270">
    <property type="protein sequence ID" value="CAA7399008.1"/>
    <property type="molecule type" value="Genomic_DNA"/>
</dbReference>
<feature type="domain" description="QLQ" evidence="11">
    <location>
        <begin position="498"/>
        <end position="534"/>
    </location>
</feature>
<dbReference type="SUPFAM" id="SSF47370">
    <property type="entry name" value="Bromodomain"/>
    <property type="match status" value="1"/>
</dbReference>
<dbReference type="InterPro" id="IPR049730">
    <property type="entry name" value="SNF2/RAD54-like_C"/>
</dbReference>
<evidence type="ECO:0000256" key="1">
    <source>
        <dbReference type="ARBA" id="ARBA00004123"/>
    </source>
</evidence>
<evidence type="ECO:0000256" key="4">
    <source>
        <dbReference type="ARBA" id="ARBA00023117"/>
    </source>
</evidence>
<protein>
    <submittedName>
        <fullName evidence="12">Uncharacterized protein</fullName>
    </submittedName>
</protein>
<dbReference type="InterPro" id="IPR001650">
    <property type="entry name" value="Helicase_C-like"/>
</dbReference>
<feature type="compositionally biased region" description="Basic and acidic residues" evidence="7">
    <location>
        <begin position="1833"/>
        <end position="1843"/>
    </location>
</feature>
<dbReference type="InterPro" id="IPR014978">
    <property type="entry name" value="Gln-Leu-Gln_QLQ"/>
</dbReference>
<feature type="compositionally biased region" description="Polar residues" evidence="7">
    <location>
        <begin position="1791"/>
        <end position="1803"/>
    </location>
</feature>
<feature type="compositionally biased region" description="Basic and acidic residues" evidence="7">
    <location>
        <begin position="135"/>
        <end position="150"/>
    </location>
</feature>
<feature type="compositionally biased region" description="Low complexity" evidence="7">
    <location>
        <begin position="21"/>
        <end position="40"/>
    </location>
</feature>
<feature type="region of interest" description="Disordered" evidence="7">
    <location>
        <begin position="420"/>
        <end position="440"/>
    </location>
</feature>
<evidence type="ECO:0000256" key="6">
    <source>
        <dbReference type="PROSITE-ProRule" id="PRU00035"/>
    </source>
</evidence>
<dbReference type="CDD" id="cd18793">
    <property type="entry name" value="SF2_C_SNF"/>
    <property type="match status" value="1"/>
</dbReference>
<dbReference type="PROSITE" id="PS50014">
    <property type="entry name" value="BROMODOMAIN_2"/>
    <property type="match status" value="1"/>
</dbReference>
<accession>A0A7I8KPH9</accession>
<feature type="region of interest" description="Disordered" evidence="7">
    <location>
        <begin position="466"/>
        <end position="493"/>
    </location>
</feature>
<evidence type="ECO:0000259" key="10">
    <source>
        <dbReference type="PROSITE" id="PS51194"/>
    </source>
</evidence>
<dbReference type="InterPro" id="IPR014001">
    <property type="entry name" value="Helicase_ATP-bd"/>
</dbReference>
<dbReference type="PROSITE" id="PS51192">
    <property type="entry name" value="HELICASE_ATP_BIND_1"/>
    <property type="match status" value="1"/>
</dbReference>
<comment type="subcellular location">
    <subcellularLocation>
        <location evidence="1">Nucleus</location>
    </subcellularLocation>
</comment>
<dbReference type="SMART" id="SM00490">
    <property type="entry name" value="HELICc"/>
    <property type="match status" value="1"/>
</dbReference>
<dbReference type="InterPro" id="IPR036427">
    <property type="entry name" value="Bromodomain-like_sf"/>
</dbReference>
<feature type="region of interest" description="Disordered" evidence="7">
    <location>
        <begin position="231"/>
        <end position="273"/>
    </location>
</feature>
<feature type="region of interest" description="Disordered" evidence="7">
    <location>
        <begin position="2081"/>
        <end position="2330"/>
    </location>
</feature>
<evidence type="ECO:0000259" key="9">
    <source>
        <dbReference type="PROSITE" id="PS51192"/>
    </source>
</evidence>
<feature type="compositionally biased region" description="Gly residues" evidence="7">
    <location>
        <begin position="2153"/>
        <end position="2168"/>
    </location>
</feature>
<feature type="region of interest" description="Disordered" evidence="7">
    <location>
        <begin position="657"/>
        <end position="683"/>
    </location>
</feature>
<feature type="region of interest" description="Disordered" evidence="7">
    <location>
        <begin position="594"/>
        <end position="630"/>
    </location>
</feature>
<evidence type="ECO:0000313" key="12">
    <source>
        <dbReference type="EMBL" id="CAA7399008.1"/>
    </source>
</evidence>
<dbReference type="SMART" id="SM00487">
    <property type="entry name" value="DEXDc"/>
    <property type="match status" value="1"/>
</dbReference>
<dbReference type="SMART" id="SM00951">
    <property type="entry name" value="QLQ"/>
    <property type="match status" value="1"/>
</dbReference>
<evidence type="ECO:0000259" key="8">
    <source>
        <dbReference type="PROSITE" id="PS50014"/>
    </source>
</evidence>
<dbReference type="Pfam" id="PF08880">
    <property type="entry name" value="QLQ"/>
    <property type="match status" value="1"/>
</dbReference>
<feature type="compositionally biased region" description="Acidic residues" evidence="7">
    <location>
        <begin position="1660"/>
        <end position="1671"/>
    </location>
</feature>
<keyword evidence="2" id="KW-0378">Hydrolase</keyword>
<evidence type="ECO:0000256" key="3">
    <source>
        <dbReference type="ARBA" id="ARBA00023015"/>
    </source>
</evidence>
<feature type="compositionally biased region" description="Polar residues" evidence="7">
    <location>
        <begin position="469"/>
        <end position="493"/>
    </location>
</feature>
<evidence type="ECO:0000313" key="13">
    <source>
        <dbReference type="Proteomes" id="UP000663760"/>
    </source>
</evidence>
<dbReference type="InterPro" id="IPR000330">
    <property type="entry name" value="SNF2_N"/>
</dbReference>
<evidence type="ECO:0000256" key="2">
    <source>
        <dbReference type="ARBA" id="ARBA00022801"/>
    </source>
</evidence>
<feature type="compositionally biased region" description="Polar residues" evidence="7">
    <location>
        <begin position="1740"/>
        <end position="1763"/>
    </location>
</feature>
<feature type="compositionally biased region" description="Polar residues" evidence="7">
    <location>
        <begin position="1939"/>
        <end position="1951"/>
    </location>
</feature>
<proteinExistence type="predicted"/>
<organism evidence="12 13">
    <name type="scientific">Spirodela intermedia</name>
    <name type="common">Intermediate duckweed</name>
    <dbReference type="NCBI Taxonomy" id="51605"/>
    <lineage>
        <taxon>Eukaryota</taxon>
        <taxon>Viridiplantae</taxon>
        <taxon>Streptophyta</taxon>
        <taxon>Embryophyta</taxon>
        <taxon>Tracheophyta</taxon>
        <taxon>Spermatophyta</taxon>
        <taxon>Magnoliopsida</taxon>
        <taxon>Liliopsida</taxon>
        <taxon>Araceae</taxon>
        <taxon>Lemnoideae</taxon>
        <taxon>Spirodela</taxon>
    </lineage>
</organism>